<feature type="repeat" description="ANK" evidence="3">
    <location>
        <begin position="487"/>
        <end position="519"/>
    </location>
</feature>
<dbReference type="EMBL" id="QGDH01000088">
    <property type="protein sequence ID" value="RAR08289.1"/>
    <property type="molecule type" value="Genomic_DNA"/>
</dbReference>
<dbReference type="PANTHER" id="PTHR24198">
    <property type="entry name" value="ANKYRIN REPEAT AND PROTEIN KINASE DOMAIN-CONTAINING PROTEIN"/>
    <property type="match status" value="1"/>
</dbReference>
<dbReference type="Proteomes" id="UP000249619">
    <property type="component" value="Unassembled WGS sequence"/>
</dbReference>
<evidence type="ECO:0000256" key="4">
    <source>
        <dbReference type="SAM" id="MobiDB-lite"/>
    </source>
</evidence>
<dbReference type="InterPro" id="IPR036770">
    <property type="entry name" value="Ankyrin_rpt-contain_sf"/>
</dbReference>
<protein>
    <submittedName>
        <fullName evidence="5">B-cell lymphoma 3-encoded protein</fullName>
    </submittedName>
</protein>
<dbReference type="SUPFAM" id="SSF48403">
    <property type="entry name" value="Ankyrin repeat"/>
    <property type="match status" value="1"/>
</dbReference>
<dbReference type="InterPro" id="IPR002110">
    <property type="entry name" value="Ankyrin_rpt"/>
</dbReference>
<feature type="region of interest" description="Disordered" evidence="4">
    <location>
        <begin position="193"/>
        <end position="216"/>
    </location>
</feature>
<dbReference type="Pfam" id="PF12796">
    <property type="entry name" value="Ank_2"/>
    <property type="match status" value="2"/>
</dbReference>
<evidence type="ECO:0000313" key="6">
    <source>
        <dbReference type="Proteomes" id="UP000249619"/>
    </source>
</evidence>
<accession>A0A364N004</accession>
<sequence length="738" mass="80967">MDPLSIASGILAVLTASGHTLQGLNQVWDLRHRSQEYAGLWNQTNGLRALLWGTEIALRHIKDDEQYTPRIQDCLSNINELVSQAIALFALLDKKIQNVHMHPGSRDTKKPSKRSWLRRKSKIVQLTSETSSLIVSLNAALSILQGAQTSAHASQTAQKIDLVLSRVEALTAQPPKPSSNVSVQLQNLNDVANNDAQERNGSPSETQLSRGRLSRRSSQTSFYSALSNSSDSSGTLVSFDGSLSADAECESFCPCQCHVSTESRMPWWITQVLGRMTIHGNGSMLLNRQPCNKKHCRKTGSARLQISYVAPAWTLLRAFNIYVRAETIGGLVPSINMFMPRVISNEALVWSVIELGKIAELKSMLAKRETSPYDISARGISVLKYAAIKGQTKVYDCLLSEKADPYFRDQTGMMAMQPHIDRVLSGSDLDRNASGAGQASSEILLSSESLEQQCFTQLHLIVLELQFLDLVQVLKTYANDIDAPDVNGRTALFWAAWRGDCMSVSILLKYGADVNKTDNQAWTPLAKACRAGHLGVVQCLLDAKASLTMATSQGFQPIHLATDNKLDGESIVKELLRRGADPNARSSSHCTPLHNAANRGSVETIQCLLANGSDINALDSDGDTPIMTSLLCWNEATFKHLATSGARLDVARRNGHTAVHIATWGASTEIWELLTSYAEVGKLRAVDLSVQHAGHDIEACFGKCRSRWYPGTRNVSRENLIFQRMIAAFRGHSNSSDL</sequence>
<keyword evidence="2 3" id="KW-0040">ANK repeat</keyword>
<evidence type="ECO:0000256" key="1">
    <source>
        <dbReference type="ARBA" id="ARBA00022737"/>
    </source>
</evidence>
<dbReference type="AlphaFoldDB" id="A0A364N004"/>
<dbReference type="PROSITE" id="PS50088">
    <property type="entry name" value="ANK_REPEAT"/>
    <property type="match status" value="3"/>
</dbReference>
<keyword evidence="6" id="KW-1185">Reference proteome</keyword>
<evidence type="ECO:0000256" key="2">
    <source>
        <dbReference type="ARBA" id="ARBA00023043"/>
    </source>
</evidence>
<organism evidence="5 6">
    <name type="scientific">Stemphylium lycopersici</name>
    <name type="common">Tomato gray leaf spot disease fungus</name>
    <name type="synonym">Thyrospora lycopersici</name>
    <dbReference type="NCBI Taxonomy" id="183478"/>
    <lineage>
        <taxon>Eukaryota</taxon>
        <taxon>Fungi</taxon>
        <taxon>Dikarya</taxon>
        <taxon>Ascomycota</taxon>
        <taxon>Pezizomycotina</taxon>
        <taxon>Dothideomycetes</taxon>
        <taxon>Pleosporomycetidae</taxon>
        <taxon>Pleosporales</taxon>
        <taxon>Pleosporineae</taxon>
        <taxon>Pleosporaceae</taxon>
        <taxon>Stemphylium</taxon>
    </lineage>
</organism>
<feature type="compositionally biased region" description="Polar residues" evidence="4">
    <location>
        <begin position="193"/>
        <end position="205"/>
    </location>
</feature>
<gene>
    <name evidence="5" type="ORF">DDE83_006049</name>
</gene>
<feature type="compositionally biased region" description="Low complexity" evidence="4">
    <location>
        <begin position="206"/>
        <end position="216"/>
    </location>
</feature>
<dbReference type="PANTHER" id="PTHR24198:SF165">
    <property type="entry name" value="ANKYRIN REPEAT-CONTAINING PROTEIN-RELATED"/>
    <property type="match status" value="1"/>
</dbReference>
<name>A0A364N004_STELY</name>
<feature type="repeat" description="ANK" evidence="3">
    <location>
        <begin position="588"/>
        <end position="620"/>
    </location>
</feature>
<dbReference type="Gene3D" id="1.25.40.20">
    <property type="entry name" value="Ankyrin repeat-containing domain"/>
    <property type="match status" value="3"/>
</dbReference>
<feature type="repeat" description="ANK" evidence="3">
    <location>
        <begin position="553"/>
        <end position="587"/>
    </location>
</feature>
<comment type="caution">
    <text evidence="5">The sequence shown here is derived from an EMBL/GenBank/DDBJ whole genome shotgun (WGS) entry which is preliminary data.</text>
</comment>
<dbReference type="PROSITE" id="PS50297">
    <property type="entry name" value="ANK_REP_REGION"/>
    <property type="match status" value="3"/>
</dbReference>
<dbReference type="STRING" id="183478.A0A364N004"/>
<dbReference type="SMART" id="SM00248">
    <property type="entry name" value="ANK"/>
    <property type="match status" value="8"/>
</dbReference>
<proteinExistence type="predicted"/>
<evidence type="ECO:0000256" key="3">
    <source>
        <dbReference type="PROSITE-ProRule" id="PRU00023"/>
    </source>
</evidence>
<evidence type="ECO:0000313" key="5">
    <source>
        <dbReference type="EMBL" id="RAR08289.1"/>
    </source>
</evidence>
<reference evidence="6" key="1">
    <citation type="submission" date="2018-05" db="EMBL/GenBank/DDBJ databases">
        <title>Draft genome sequence of Stemphylium lycopersici strain CIDEFI 213.</title>
        <authorList>
            <person name="Medina R."/>
            <person name="Franco M.E.E."/>
            <person name="Lucentini C.G."/>
            <person name="Saparrat M.C.N."/>
            <person name="Balatti P.A."/>
        </authorList>
    </citation>
    <scope>NUCLEOTIDE SEQUENCE [LARGE SCALE GENOMIC DNA]</scope>
    <source>
        <strain evidence="6">CIDEFI 213</strain>
    </source>
</reference>
<keyword evidence="1" id="KW-0677">Repeat</keyword>